<name>A0ABU5SBY8_9BACT</name>
<evidence type="ECO:0000313" key="2">
    <source>
        <dbReference type="Proteomes" id="UP001303899"/>
    </source>
</evidence>
<dbReference type="EMBL" id="JAYGIL010000053">
    <property type="protein sequence ID" value="MEA5405997.1"/>
    <property type="molecule type" value="Genomic_DNA"/>
</dbReference>
<organism evidence="1 2">
    <name type="scientific">Arcicella gelida</name>
    <dbReference type="NCBI Taxonomy" id="2984195"/>
    <lineage>
        <taxon>Bacteria</taxon>
        <taxon>Pseudomonadati</taxon>
        <taxon>Bacteroidota</taxon>
        <taxon>Cytophagia</taxon>
        <taxon>Cytophagales</taxon>
        <taxon>Flectobacillaceae</taxon>
        <taxon>Arcicella</taxon>
    </lineage>
</organism>
<dbReference type="RefSeq" id="WP_323699364.1">
    <property type="nucleotide sequence ID" value="NZ_JAYGIL010000053.1"/>
</dbReference>
<gene>
    <name evidence="1" type="ORF">VB776_23865</name>
</gene>
<proteinExistence type="predicted"/>
<dbReference type="PROSITE" id="PS51257">
    <property type="entry name" value="PROKAR_LIPOPROTEIN"/>
    <property type="match status" value="1"/>
</dbReference>
<comment type="caution">
    <text evidence="1">The sequence shown here is derived from an EMBL/GenBank/DDBJ whole genome shotgun (WGS) entry which is preliminary data.</text>
</comment>
<reference evidence="1 2" key="1">
    <citation type="submission" date="2023-12" db="EMBL/GenBank/DDBJ databases">
        <title>Novel species of the genus Arcicella isolated from rivers.</title>
        <authorList>
            <person name="Lu H."/>
        </authorList>
    </citation>
    <scope>NUCLEOTIDE SEQUENCE [LARGE SCALE GENOMIC DNA]</scope>
    <source>
        <strain evidence="1 2">DC2W</strain>
    </source>
</reference>
<keyword evidence="2" id="KW-1185">Reference proteome</keyword>
<evidence type="ECO:0008006" key="3">
    <source>
        <dbReference type="Google" id="ProtNLM"/>
    </source>
</evidence>
<evidence type="ECO:0000313" key="1">
    <source>
        <dbReference type="EMBL" id="MEA5405997.1"/>
    </source>
</evidence>
<sequence length="147" mass="17012">MMKNINLLILAIAIFLTGCTSEKKSITDIDTTMILDKAFNNPQIDESLSILFTNQPLRIVKNPLLKNDYKFFKNGMPVVYTDIDSSNSKLSNWRKPKFYANIVDFKVLSKEKATVTIIFKSSGHWILMDLTKKDEEWIIAKFEDREI</sequence>
<protein>
    <recommendedName>
        <fullName evidence="3">DUF4348 domain-containing protein</fullName>
    </recommendedName>
</protein>
<accession>A0ABU5SBY8</accession>
<dbReference type="Proteomes" id="UP001303899">
    <property type="component" value="Unassembled WGS sequence"/>
</dbReference>